<dbReference type="InterPro" id="IPR002912">
    <property type="entry name" value="ACT_dom"/>
</dbReference>
<proteinExistence type="predicted"/>
<dbReference type="PROSITE" id="PS51671">
    <property type="entry name" value="ACT"/>
    <property type="match status" value="2"/>
</dbReference>
<dbReference type="AlphaFoldDB" id="A0A1H3W691"/>
<accession>A0A1H3W691</accession>
<evidence type="ECO:0000313" key="2">
    <source>
        <dbReference type="EMBL" id="SDZ82351.1"/>
    </source>
</evidence>
<protein>
    <submittedName>
        <fullName evidence="2">Glycine cleavage system transcriptional repressor</fullName>
    </submittedName>
</protein>
<dbReference type="EMBL" id="FNQN01000001">
    <property type="protein sequence ID" value="SDZ82351.1"/>
    <property type="molecule type" value="Genomic_DNA"/>
</dbReference>
<dbReference type="STRING" id="37625.SAMN05660420_00487"/>
<evidence type="ECO:0000313" key="3">
    <source>
        <dbReference type="Proteomes" id="UP000199409"/>
    </source>
</evidence>
<dbReference type="PANTHER" id="PTHR34875">
    <property type="entry name" value="UPF0237 PROTEIN MJ1558"/>
    <property type="match status" value="1"/>
</dbReference>
<dbReference type="Gene3D" id="3.30.70.260">
    <property type="match status" value="2"/>
</dbReference>
<organism evidence="2 3">
    <name type="scientific">Desulfuromusa kysingii</name>
    <dbReference type="NCBI Taxonomy" id="37625"/>
    <lineage>
        <taxon>Bacteria</taxon>
        <taxon>Pseudomonadati</taxon>
        <taxon>Thermodesulfobacteriota</taxon>
        <taxon>Desulfuromonadia</taxon>
        <taxon>Desulfuromonadales</taxon>
        <taxon>Geopsychrobacteraceae</taxon>
        <taxon>Desulfuromusa</taxon>
    </lineage>
</organism>
<keyword evidence="3" id="KW-1185">Reference proteome</keyword>
<dbReference type="Proteomes" id="UP000199409">
    <property type="component" value="Unassembled WGS sequence"/>
</dbReference>
<sequence>MQHFALTIIGRDRPGIVSQVTEILFHDGFNIADSSCSILGGQFSMILIISNPEISKVEEFSDTFKPLEEHNLSVFIRTLKPGGEVRTEMEGELCMISVYGADKPGIVYQVAKELGERHINITDLNTKLIGETGKLVYVMMLEAMLPENTEIEDIETWMQALKQKLQVDISVRSLATMEL</sequence>
<dbReference type="PANTHER" id="PTHR34875:SF6">
    <property type="entry name" value="UPF0237 PROTEIN MJ1558"/>
    <property type="match status" value="1"/>
</dbReference>
<dbReference type="RefSeq" id="WP_092344338.1">
    <property type="nucleotide sequence ID" value="NZ_FNQN01000001.1"/>
</dbReference>
<dbReference type="InterPro" id="IPR050990">
    <property type="entry name" value="UPF0237/GcvR_regulator"/>
</dbReference>
<dbReference type="SUPFAM" id="SSF55021">
    <property type="entry name" value="ACT-like"/>
    <property type="match status" value="2"/>
</dbReference>
<reference evidence="2 3" key="1">
    <citation type="submission" date="2016-10" db="EMBL/GenBank/DDBJ databases">
        <authorList>
            <person name="de Groot N.N."/>
        </authorList>
    </citation>
    <scope>NUCLEOTIDE SEQUENCE [LARGE SCALE GENOMIC DNA]</scope>
    <source>
        <strain evidence="2 3">DSM 7343</strain>
    </source>
</reference>
<dbReference type="OrthoDB" id="12860at2"/>
<dbReference type="Pfam" id="PF13740">
    <property type="entry name" value="ACT_6"/>
    <property type="match status" value="2"/>
</dbReference>
<name>A0A1H3W691_9BACT</name>
<evidence type="ECO:0000259" key="1">
    <source>
        <dbReference type="PROSITE" id="PS51671"/>
    </source>
</evidence>
<feature type="domain" description="ACT" evidence="1">
    <location>
        <begin position="95"/>
        <end position="176"/>
    </location>
</feature>
<dbReference type="InterPro" id="IPR045865">
    <property type="entry name" value="ACT-like_dom_sf"/>
</dbReference>
<gene>
    <name evidence="2" type="ORF">SAMN05660420_00487</name>
</gene>
<feature type="domain" description="ACT" evidence="1">
    <location>
        <begin position="5"/>
        <end position="81"/>
    </location>
</feature>